<dbReference type="STRING" id="1353528.DT23_17230"/>
<accession>A0A074JHP9</accession>
<dbReference type="PANTHER" id="PTHR37422">
    <property type="entry name" value="TEICHURONIC ACID BIOSYNTHESIS PROTEIN TUAE"/>
    <property type="match status" value="1"/>
</dbReference>
<evidence type="ECO:0000256" key="1">
    <source>
        <dbReference type="SAM" id="Phobius"/>
    </source>
</evidence>
<feature type="transmembrane region" description="Helical" evidence="1">
    <location>
        <begin position="43"/>
        <end position="62"/>
    </location>
</feature>
<feature type="transmembrane region" description="Helical" evidence="1">
    <location>
        <begin position="361"/>
        <end position="377"/>
    </location>
</feature>
<feature type="transmembrane region" description="Helical" evidence="1">
    <location>
        <begin position="232"/>
        <end position="250"/>
    </location>
</feature>
<dbReference type="EMBL" id="AUNB01000043">
    <property type="protein sequence ID" value="KEO57111.1"/>
    <property type="molecule type" value="Genomic_DNA"/>
</dbReference>
<keyword evidence="1" id="KW-1133">Transmembrane helix</keyword>
<keyword evidence="1" id="KW-0472">Membrane</keyword>
<feature type="transmembrane region" description="Helical" evidence="1">
    <location>
        <begin position="128"/>
        <end position="147"/>
    </location>
</feature>
<evidence type="ECO:0008006" key="4">
    <source>
        <dbReference type="Google" id="ProtNLM"/>
    </source>
</evidence>
<gene>
    <name evidence="2" type="ORF">DT23_17230</name>
</gene>
<name>A0A074JHP9_9RHOB</name>
<dbReference type="PANTHER" id="PTHR37422:SF13">
    <property type="entry name" value="LIPOPOLYSACCHARIDE BIOSYNTHESIS PROTEIN PA4999-RELATED"/>
    <property type="match status" value="1"/>
</dbReference>
<dbReference type="AlphaFoldDB" id="A0A074JHP9"/>
<feature type="transmembrane region" description="Helical" evidence="1">
    <location>
        <begin position="208"/>
        <end position="226"/>
    </location>
</feature>
<reference evidence="2 3" key="1">
    <citation type="journal article" date="2015" name="Antonie Van Leeuwenhoek">
        <title>Thioclava indica sp. nov., isolated from surface seawater of the Indian Ocean.</title>
        <authorList>
            <person name="Liu Y."/>
            <person name="Lai Q."/>
            <person name="Du J."/>
            <person name="Xu H."/>
            <person name="Jiang L."/>
            <person name="Shao Z."/>
        </authorList>
    </citation>
    <scope>NUCLEOTIDE SEQUENCE [LARGE SCALE GENOMIC DNA]</scope>
    <source>
        <strain evidence="2 3">DT23-4</strain>
    </source>
</reference>
<keyword evidence="3" id="KW-1185">Reference proteome</keyword>
<proteinExistence type="predicted"/>
<dbReference type="InterPro" id="IPR051533">
    <property type="entry name" value="WaaL-like"/>
</dbReference>
<feature type="transmembrane region" description="Helical" evidence="1">
    <location>
        <begin position="74"/>
        <end position="91"/>
    </location>
</feature>
<keyword evidence="1" id="KW-0812">Transmembrane</keyword>
<sequence length="443" mass="49245">MLSARIERARSHVLNALVRFLYLTLVVSSVISLGTFFSGIPIYLPYIPAVLLIAGLSSVFIVNPTIQISRGEDTCVLIIAVLPLFFSNFAIYPDAALADSIVFLYFGVIYFATKYLLRIGLLTAVCLLRYLGIVFFILVSIGLLQVATRSPIGLVSLYVGSSDQIVASYDGAFRVSGTLVSPNVFGNILALLFPVGFWVLRRQFGRKNMVAISVLLVAVVATDILYSGSRAAFLFLSVSFASTYIVWLRVDRSVKNKWLSALVLVLTLLAVSTLVLMPSEGANTILDRLTMTTGSGRISMYYGALNLLQNPKILIVGSGAGQFFREVAHVGIHIDYKNWVNYNDLHSSVHNWMLQSVTENGIIYFFAWIFFLVILFRRALYLKRVNDDWFTFIIGLNLMLLYLLPLQFDTSMNNPSILTIVAVCAALISHRARIAAKDARQMR</sequence>
<feature type="transmembrane region" description="Helical" evidence="1">
    <location>
        <begin position="97"/>
        <end position="116"/>
    </location>
</feature>
<evidence type="ECO:0000313" key="2">
    <source>
        <dbReference type="EMBL" id="KEO57111.1"/>
    </source>
</evidence>
<feature type="transmembrane region" description="Helical" evidence="1">
    <location>
        <begin position="20"/>
        <end position="37"/>
    </location>
</feature>
<feature type="transmembrane region" description="Helical" evidence="1">
    <location>
        <begin position="389"/>
        <end position="408"/>
    </location>
</feature>
<organism evidence="2 3">
    <name type="scientific">Thioclava indica</name>
    <dbReference type="NCBI Taxonomy" id="1353528"/>
    <lineage>
        <taxon>Bacteria</taxon>
        <taxon>Pseudomonadati</taxon>
        <taxon>Pseudomonadota</taxon>
        <taxon>Alphaproteobacteria</taxon>
        <taxon>Rhodobacterales</taxon>
        <taxon>Paracoccaceae</taxon>
        <taxon>Thioclava</taxon>
    </lineage>
</organism>
<feature type="transmembrane region" description="Helical" evidence="1">
    <location>
        <begin position="414"/>
        <end position="434"/>
    </location>
</feature>
<evidence type="ECO:0000313" key="3">
    <source>
        <dbReference type="Proteomes" id="UP000027471"/>
    </source>
</evidence>
<dbReference type="Proteomes" id="UP000027471">
    <property type="component" value="Unassembled WGS sequence"/>
</dbReference>
<protein>
    <recommendedName>
        <fullName evidence="4">O-antigen polymerase</fullName>
    </recommendedName>
</protein>
<feature type="transmembrane region" description="Helical" evidence="1">
    <location>
        <begin position="184"/>
        <end position="201"/>
    </location>
</feature>
<feature type="transmembrane region" description="Helical" evidence="1">
    <location>
        <begin position="257"/>
        <end position="277"/>
    </location>
</feature>
<dbReference type="RefSeq" id="WP_038131963.1">
    <property type="nucleotide sequence ID" value="NZ_AUNB01000043.1"/>
</dbReference>
<comment type="caution">
    <text evidence="2">The sequence shown here is derived from an EMBL/GenBank/DDBJ whole genome shotgun (WGS) entry which is preliminary data.</text>
</comment>